<dbReference type="PRINTS" id="PR00111">
    <property type="entry name" value="ABHYDROLASE"/>
</dbReference>
<evidence type="ECO:0000259" key="1">
    <source>
        <dbReference type="Pfam" id="PF00561"/>
    </source>
</evidence>
<gene>
    <name evidence="2" type="ORF">SHI21_14010</name>
</gene>
<sequence length="287" mass="31995">MKPAMNYIQMGKGKPLLLIHGLGGSFQSWNPIATALASHRKVIAIDLPGSGETPPSEGEVSFSALCNDVTTFIMTHNLQGIDVVGSSMGARLALELSRRGGIVGSVVALDPGGFWNTFEKIIFYVSMNISILMVRLFHSKIDKISQSHFLKKLFLSQFSYAPANLAPETVQHELRDFVKAKTFDKLLFSLTFGKPQQGMNRKQEFPITIVWGKQDRVCFKNQAKRAMKLFPKAHLVWLEKCGHFPQWDRPTATVEIILAATVQNEESINSIILPSQRPGQETFVVNH</sequence>
<dbReference type="Pfam" id="PF00561">
    <property type="entry name" value="Abhydrolase_1"/>
    <property type="match status" value="1"/>
</dbReference>
<dbReference type="InterPro" id="IPR000073">
    <property type="entry name" value="AB_hydrolase_1"/>
</dbReference>
<dbReference type="RefSeq" id="WP_323577305.1">
    <property type="nucleotide sequence ID" value="NZ_JAYGJQ010000002.1"/>
</dbReference>
<dbReference type="PANTHER" id="PTHR46438:SF11">
    <property type="entry name" value="LIPASE-RELATED"/>
    <property type="match status" value="1"/>
</dbReference>
<evidence type="ECO:0000313" key="2">
    <source>
        <dbReference type="EMBL" id="MEA9357336.1"/>
    </source>
</evidence>
<name>A0ABU5VWB2_9BACT</name>
<keyword evidence="2" id="KW-0378">Hydrolase</keyword>
<dbReference type="GO" id="GO:0016787">
    <property type="term" value="F:hydrolase activity"/>
    <property type="evidence" value="ECO:0007669"/>
    <property type="project" value="UniProtKB-KW"/>
</dbReference>
<keyword evidence="3" id="KW-1185">Reference proteome</keyword>
<dbReference type="InterPro" id="IPR029058">
    <property type="entry name" value="AB_hydrolase_fold"/>
</dbReference>
<organism evidence="2 3">
    <name type="scientific">Bacteriovorax antarcticus</name>
    <dbReference type="NCBI Taxonomy" id="3088717"/>
    <lineage>
        <taxon>Bacteria</taxon>
        <taxon>Pseudomonadati</taxon>
        <taxon>Bdellovibrionota</taxon>
        <taxon>Bacteriovoracia</taxon>
        <taxon>Bacteriovoracales</taxon>
        <taxon>Bacteriovoracaceae</taxon>
        <taxon>Bacteriovorax</taxon>
    </lineage>
</organism>
<dbReference type="Gene3D" id="3.40.50.1820">
    <property type="entry name" value="alpha/beta hydrolase"/>
    <property type="match status" value="1"/>
</dbReference>
<evidence type="ECO:0000313" key="3">
    <source>
        <dbReference type="Proteomes" id="UP001302274"/>
    </source>
</evidence>
<comment type="caution">
    <text evidence="2">The sequence shown here is derived from an EMBL/GenBank/DDBJ whole genome shotgun (WGS) entry which is preliminary data.</text>
</comment>
<dbReference type="Proteomes" id="UP001302274">
    <property type="component" value="Unassembled WGS sequence"/>
</dbReference>
<protein>
    <submittedName>
        <fullName evidence="2">Alpha/beta hydrolase</fullName>
    </submittedName>
</protein>
<proteinExistence type="predicted"/>
<dbReference type="SUPFAM" id="SSF53474">
    <property type="entry name" value="alpha/beta-Hydrolases"/>
    <property type="match status" value="1"/>
</dbReference>
<feature type="domain" description="AB hydrolase-1" evidence="1">
    <location>
        <begin position="14"/>
        <end position="250"/>
    </location>
</feature>
<dbReference type="EMBL" id="JAYGJQ010000002">
    <property type="protein sequence ID" value="MEA9357336.1"/>
    <property type="molecule type" value="Genomic_DNA"/>
</dbReference>
<dbReference type="PANTHER" id="PTHR46438">
    <property type="entry name" value="ALPHA/BETA-HYDROLASES SUPERFAMILY PROTEIN"/>
    <property type="match status" value="1"/>
</dbReference>
<accession>A0ABU5VWB2</accession>
<reference evidence="2 3" key="1">
    <citation type="submission" date="2023-11" db="EMBL/GenBank/DDBJ databases">
        <title>A Novel Polar Bacteriovorax (B. antarcticus) Isolated from the Biocrust in Antarctica.</title>
        <authorList>
            <person name="Mun W."/>
            <person name="Choi S.Y."/>
            <person name="Mitchell R.J."/>
        </authorList>
    </citation>
    <scope>NUCLEOTIDE SEQUENCE [LARGE SCALE GENOMIC DNA]</scope>
    <source>
        <strain evidence="2 3">PP10</strain>
    </source>
</reference>